<protein>
    <submittedName>
        <fullName evidence="1">Uncharacterized protein</fullName>
    </submittedName>
</protein>
<evidence type="ECO:0000313" key="1">
    <source>
        <dbReference type="EMBL" id="WFT74781.1"/>
    </source>
</evidence>
<sequence length="77" mass="9028">MIWRIWLLLEDFIVIVSGTIRYNHNHVDFEVKLPHEEVKDESTPDPAAKKAIIDAVNRKFRVKYPSTSTLDSLHIRN</sequence>
<organism evidence="1 2">
    <name type="scientific">Halobacillus naozhouensis</name>
    <dbReference type="NCBI Taxonomy" id="554880"/>
    <lineage>
        <taxon>Bacteria</taxon>
        <taxon>Bacillati</taxon>
        <taxon>Bacillota</taxon>
        <taxon>Bacilli</taxon>
        <taxon>Bacillales</taxon>
        <taxon>Bacillaceae</taxon>
        <taxon>Halobacillus</taxon>
    </lineage>
</organism>
<reference evidence="1 2" key="1">
    <citation type="submission" date="2023-04" db="EMBL/GenBank/DDBJ databases">
        <title>Genome sequence of Halobacillus naozhouensis KACC 21980.</title>
        <authorList>
            <person name="Kim S."/>
            <person name="Heo J."/>
            <person name="Kwon S.-W."/>
        </authorList>
    </citation>
    <scope>NUCLEOTIDE SEQUENCE [LARGE SCALE GENOMIC DNA]</scope>
    <source>
        <strain evidence="1 2">KCTC 13234</strain>
    </source>
</reference>
<dbReference type="Proteomes" id="UP001221597">
    <property type="component" value="Chromosome"/>
</dbReference>
<accession>A0ABY8J1K9</accession>
<proteinExistence type="predicted"/>
<dbReference type="RefSeq" id="WP_283076776.1">
    <property type="nucleotide sequence ID" value="NZ_CP121671.1"/>
</dbReference>
<evidence type="ECO:0000313" key="2">
    <source>
        <dbReference type="Proteomes" id="UP001221597"/>
    </source>
</evidence>
<keyword evidence="2" id="KW-1185">Reference proteome</keyword>
<name>A0ABY8J1K9_9BACI</name>
<dbReference type="EMBL" id="CP121671">
    <property type="protein sequence ID" value="WFT74781.1"/>
    <property type="molecule type" value="Genomic_DNA"/>
</dbReference>
<gene>
    <name evidence="1" type="ORF">P9989_20975</name>
</gene>